<dbReference type="PANTHER" id="PTHR12592">
    <property type="entry name" value="ATP-DEPENDENT (S)-NAD(P)H-HYDRATE DEHYDRATASE FAMILY MEMBER"/>
    <property type="match status" value="1"/>
</dbReference>
<evidence type="ECO:0000256" key="1">
    <source>
        <dbReference type="ARBA" id="ARBA00000013"/>
    </source>
</evidence>
<comment type="function">
    <text evidence="17">Catalyzes the dehydration of the S-form of NAD(P)HX at the expense of ADP, which is converted to AMP. Together with NAD(P)HX epimerase, which catalyzes the epimerization of the S- and R-forms, the enzyme allows the repair of both epimers of NAD(P)HX, a damaged form of NAD(P)H that is a result of enzymatic or heat-dependent hydration.</text>
</comment>
<evidence type="ECO:0000259" key="20">
    <source>
        <dbReference type="PROSITE" id="PS51383"/>
    </source>
</evidence>
<dbReference type="InterPro" id="IPR000631">
    <property type="entry name" value="CARKD"/>
</dbReference>
<evidence type="ECO:0000256" key="5">
    <source>
        <dbReference type="ARBA" id="ARBA00022723"/>
    </source>
</evidence>
<keyword evidence="8 17" id="KW-0521">NADP</keyword>
<comment type="similarity">
    <text evidence="17">Belongs to the NnrD/CARKD family.</text>
</comment>
<dbReference type="GO" id="GO:0046872">
    <property type="term" value="F:metal ion binding"/>
    <property type="evidence" value="ECO:0007669"/>
    <property type="project" value="UniProtKB-UniRule"/>
</dbReference>
<comment type="caution">
    <text evidence="18">Lacks conserved residue(s) required for the propagation of feature annotation.</text>
</comment>
<dbReference type="HAMAP" id="MF_01965">
    <property type="entry name" value="NADHX_dehydratase"/>
    <property type="match status" value="1"/>
</dbReference>
<protein>
    <recommendedName>
        <fullName evidence="19">Bifunctional NAD(P)H-hydrate repair enzyme</fullName>
    </recommendedName>
    <alternativeName>
        <fullName evidence="19">Nicotinamide nucleotide repair protein</fullName>
    </alternativeName>
    <domain>
        <recommendedName>
            <fullName evidence="19">ADP-dependent (S)-NAD(P)H-hydrate dehydratase</fullName>
            <ecNumber evidence="19">4.2.1.136</ecNumber>
        </recommendedName>
        <alternativeName>
            <fullName evidence="19">ADP-dependent NAD(P)HX dehydratase</fullName>
        </alternativeName>
    </domain>
    <domain>
        <recommendedName>
            <fullName evidence="19">NAD(P)H-hydrate epimerase</fullName>
            <ecNumber evidence="19">5.1.99.6</ecNumber>
        </recommendedName>
    </domain>
</protein>
<feature type="binding site" evidence="17">
    <location>
        <position position="260"/>
    </location>
    <ligand>
        <name>(6S)-NADPHX</name>
        <dbReference type="ChEBI" id="CHEBI:64076"/>
    </ligand>
</feature>
<evidence type="ECO:0000313" key="23">
    <source>
        <dbReference type="Proteomes" id="UP000230000"/>
    </source>
</evidence>
<evidence type="ECO:0000256" key="7">
    <source>
        <dbReference type="ARBA" id="ARBA00022840"/>
    </source>
</evidence>
<evidence type="ECO:0000256" key="2">
    <source>
        <dbReference type="ARBA" id="ARBA00000909"/>
    </source>
</evidence>
<name>A0A2M9CUC3_9BACT</name>
<keyword evidence="11 18" id="KW-0413">Isomerase</keyword>
<organism evidence="22 23">
    <name type="scientific">Thermoflavifilum aggregans</name>
    <dbReference type="NCBI Taxonomy" id="454188"/>
    <lineage>
        <taxon>Bacteria</taxon>
        <taxon>Pseudomonadati</taxon>
        <taxon>Bacteroidota</taxon>
        <taxon>Chitinophagia</taxon>
        <taxon>Chitinophagales</taxon>
        <taxon>Chitinophagaceae</taxon>
        <taxon>Thermoflavifilum</taxon>
    </lineage>
</organism>
<keyword evidence="13" id="KW-0511">Multifunctional enzyme</keyword>
<feature type="binding site" evidence="18">
    <location>
        <position position="158"/>
    </location>
    <ligand>
        <name>(6S)-NADPHX</name>
        <dbReference type="ChEBI" id="CHEBI:64076"/>
    </ligand>
</feature>
<feature type="binding site" evidence="17">
    <location>
        <begin position="411"/>
        <end position="415"/>
    </location>
    <ligand>
        <name>AMP</name>
        <dbReference type="ChEBI" id="CHEBI:456215"/>
    </ligand>
</feature>
<comment type="caution">
    <text evidence="22">The sequence shown here is derived from an EMBL/GenBank/DDBJ whole genome shotgun (WGS) entry which is preliminary data.</text>
</comment>
<evidence type="ECO:0000256" key="10">
    <source>
        <dbReference type="ARBA" id="ARBA00023027"/>
    </source>
</evidence>
<dbReference type="EMBL" id="PGFG01000001">
    <property type="protein sequence ID" value="PJJ75493.1"/>
    <property type="molecule type" value="Genomic_DNA"/>
</dbReference>
<dbReference type="NCBIfam" id="TIGR00196">
    <property type="entry name" value="yjeF_cterm"/>
    <property type="match status" value="1"/>
</dbReference>
<comment type="catalytic activity">
    <reaction evidence="15 17 19">
        <text>(6S)-NADHX + ADP = AMP + phosphate + NADH + H(+)</text>
        <dbReference type="Rhea" id="RHEA:32223"/>
        <dbReference type="ChEBI" id="CHEBI:15378"/>
        <dbReference type="ChEBI" id="CHEBI:43474"/>
        <dbReference type="ChEBI" id="CHEBI:57945"/>
        <dbReference type="ChEBI" id="CHEBI:64074"/>
        <dbReference type="ChEBI" id="CHEBI:456215"/>
        <dbReference type="ChEBI" id="CHEBI:456216"/>
        <dbReference type="EC" id="4.2.1.136"/>
    </reaction>
</comment>
<dbReference type="PROSITE" id="PS51383">
    <property type="entry name" value="YJEF_C_3"/>
    <property type="match status" value="1"/>
</dbReference>
<dbReference type="InterPro" id="IPR004443">
    <property type="entry name" value="YjeF_N_dom"/>
</dbReference>
<dbReference type="InterPro" id="IPR030677">
    <property type="entry name" value="Nnr"/>
</dbReference>
<keyword evidence="9 18" id="KW-0630">Potassium</keyword>
<keyword evidence="10 17" id="KW-0520">NAD</keyword>
<dbReference type="OrthoDB" id="9806925at2"/>
<evidence type="ECO:0000313" key="22">
    <source>
        <dbReference type="EMBL" id="PJJ75493.1"/>
    </source>
</evidence>
<feature type="binding site" evidence="17">
    <location>
        <position position="324"/>
    </location>
    <ligand>
        <name>(6S)-NADPHX</name>
        <dbReference type="ChEBI" id="CHEBI:64076"/>
    </ligand>
</feature>
<dbReference type="RefSeq" id="WP_100314095.1">
    <property type="nucleotide sequence ID" value="NZ_PGFG01000001.1"/>
</dbReference>
<evidence type="ECO:0000256" key="9">
    <source>
        <dbReference type="ARBA" id="ARBA00022958"/>
    </source>
</evidence>
<comment type="similarity">
    <text evidence="3 19">In the N-terminal section; belongs to the NnrE/AIBP family.</text>
</comment>
<feature type="binding site" evidence="18">
    <location>
        <begin position="57"/>
        <end position="61"/>
    </location>
    <ligand>
        <name>(6S)-NADPHX</name>
        <dbReference type="ChEBI" id="CHEBI:64076"/>
    </ligand>
</feature>
<feature type="domain" description="YjeF C-terminal" evidence="20">
    <location>
        <begin position="225"/>
        <end position="500"/>
    </location>
</feature>
<dbReference type="Proteomes" id="UP000230000">
    <property type="component" value="Unassembled WGS sequence"/>
</dbReference>
<comment type="function">
    <text evidence="18">Catalyzes the epimerization of the S- and R-forms of NAD(P)HX, a damaged form of NAD(P)H that is a result of enzymatic or heat-dependent hydration. This is a prerequisite for the S-specific NAD(P)H-hydrate dehydratase to allow the repair of both epimers of NAD(P)HX.</text>
</comment>
<dbReference type="PIRSF" id="PIRSF017184">
    <property type="entry name" value="Nnr"/>
    <property type="match status" value="1"/>
</dbReference>
<evidence type="ECO:0000256" key="4">
    <source>
        <dbReference type="ARBA" id="ARBA00009524"/>
    </source>
</evidence>
<proteinExistence type="inferred from homology"/>
<evidence type="ECO:0000256" key="14">
    <source>
        <dbReference type="ARBA" id="ARBA00025153"/>
    </source>
</evidence>
<dbReference type="PROSITE" id="PS51385">
    <property type="entry name" value="YJEF_N"/>
    <property type="match status" value="1"/>
</dbReference>
<comment type="catalytic activity">
    <reaction evidence="2 18 19">
        <text>(6R)-NADPHX = (6S)-NADPHX</text>
        <dbReference type="Rhea" id="RHEA:32227"/>
        <dbReference type="ChEBI" id="CHEBI:64076"/>
        <dbReference type="ChEBI" id="CHEBI:64077"/>
        <dbReference type="EC" id="5.1.99.6"/>
    </reaction>
</comment>
<comment type="similarity">
    <text evidence="18">Belongs to the NnrE/AIBP family.</text>
</comment>
<evidence type="ECO:0000256" key="16">
    <source>
        <dbReference type="ARBA" id="ARBA00049209"/>
    </source>
</evidence>
<dbReference type="EC" id="4.2.1.136" evidence="19"/>
<dbReference type="HAMAP" id="MF_01966">
    <property type="entry name" value="NADHX_epimerase"/>
    <property type="match status" value="1"/>
</dbReference>
<feature type="binding site" evidence="18">
    <location>
        <position position="125"/>
    </location>
    <ligand>
        <name>K(+)</name>
        <dbReference type="ChEBI" id="CHEBI:29103"/>
    </ligand>
</feature>
<sequence>MKILLTEQIRAADAYTIAHEPIASIDLMERAATACVQWLTAYFPAGVGFQIYCGMGNNGGDGLAIARLLLQRGYWVKCHMIAYREAFSPDCETNFRRLKSMGADVQTIREPNDFQTPSPDVVLIDAVLGTGIHRPADGLVAAYIAWINQLPNIRIAIDLPSGLPADGPAAGFPAVQAHVTLTFENYKLNLLLPHTGKYAGKVYVLPIGLDRSFWEAADTPYHTMDEALIQQIYRPRQPFTHKGSYGHAVLICGSKGKMGAAVLATGACLRSGAGLTTICVPPEGYAILQTTHPEALCTILDPVSRYEDVLGSANHYRALGIGPGLGTSSLALHQLHQALDWYRNPMVLDADALNLIAQHPELLTLIPPRSLLTPHPKEFERLFGSAQPDDLERLNLLRTKARELQLIIILKDHHTCIALPNGTCYFNTTGNPGMATGGSGDVLTGLLTGLLAQGYEPWQAALLGVYLHGLAGDLAAAALSEEALLAGDITAHIGKAFQKIHQSLPPQKRYHV</sequence>
<evidence type="ECO:0000256" key="3">
    <source>
        <dbReference type="ARBA" id="ARBA00006001"/>
    </source>
</evidence>
<dbReference type="Gene3D" id="3.40.50.10260">
    <property type="entry name" value="YjeF N-terminal domain"/>
    <property type="match status" value="1"/>
</dbReference>
<evidence type="ECO:0000256" key="17">
    <source>
        <dbReference type="HAMAP-Rule" id="MF_01965"/>
    </source>
</evidence>
<dbReference type="GO" id="GO:0046496">
    <property type="term" value="P:nicotinamide nucleotide metabolic process"/>
    <property type="evidence" value="ECO:0007669"/>
    <property type="project" value="UniProtKB-UniRule"/>
</dbReference>
<dbReference type="Pfam" id="PF01256">
    <property type="entry name" value="Carb_kinase"/>
    <property type="match status" value="1"/>
</dbReference>
<dbReference type="GO" id="GO:0005524">
    <property type="term" value="F:ATP binding"/>
    <property type="evidence" value="ECO:0007669"/>
    <property type="project" value="UniProtKB-UniRule"/>
</dbReference>
<dbReference type="NCBIfam" id="TIGR00197">
    <property type="entry name" value="yjeF_nterm"/>
    <property type="match status" value="1"/>
</dbReference>
<dbReference type="InterPro" id="IPR036652">
    <property type="entry name" value="YjeF_N_dom_sf"/>
</dbReference>
<dbReference type="GO" id="GO:0110051">
    <property type="term" value="P:metabolite repair"/>
    <property type="evidence" value="ECO:0007669"/>
    <property type="project" value="TreeGrafter"/>
</dbReference>
<evidence type="ECO:0000256" key="12">
    <source>
        <dbReference type="ARBA" id="ARBA00023239"/>
    </source>
</evidence>
<dbReference type="InterPro" id="IPR029056">
    <property type="entry name" value="Ribokinase-like"/>
</dbReference>
<keyword evidence="6 17" id="KW-0547">Nucleotide-binding</keyword>
<evidence type="ECO:0000256" key="15">
    <source>
        <dbReference type="ARBA" id="ARBA00048238"/>
    </source>
</evidence>
<evidence type="ECO:0000256" key="13">
    <source>
        <dbReference type="ARBA" id="ARBA00023268"/>
    </source>
</evidence>
<gene>
    <name evidence="17" type="primary">nnrD</name>
    <name evidence="18" type="synonym">nnrE</name>
    <name evidence="22" type="ORF">BXY57_1072</name>
</gene>
<comment type="catalytic activity">
    <reaction evidence="16 17 19">
        <text>(6S)-NADPHX + ADP = AMP + phosphate + NADPH + H(+)</text>
        <dbReference type="Rhea" id="RHEA:32235"/>
        <dbReference type="ChEBI" id="CHEBI:15378"/>
        <dbReference type="ChEBI" id="CHEBI:43474"/>
        <dbReference type="ChEBI" id="CHEBI:57783"/>
        <dbReference type="ChEBI" id="CHEBI:64076"/>
        <dbReference type="ChEBI" id="CHEBI:456215"/>
        <dbReference type="ChEBI" id="CHEBI:456216"/>
        <dbReference type="EC" id="4.2.1.136"/>
    </reaction>
</comment>
<dbReference type="Pfam" id="PF03853">
    <property type="entry name" value="YjeF_N"/>
    <property type="match status" value="1"/>
</dbReference>
<dbReference type="EC" id="5.1.99.6" evidence="19"/>
<comment type="function">
    <text evidence="14 19">Bifunctional enzyme that catalyzes the epimerization of the S- and R-forms of NAD(P)HX and the dehydration of the S-form of NAD(P)HX at the expense of ADP, which is converted to AMP. This allows the repair of both epimers of NAD(P)HX, a damaged form of NAD(P)H that is a result of enzymatic or heat-dependent hydration.</text>
</comment>
<comment type="catalytic activity">
    <reaction evidence="1 18 19">
        <text>(6R)-NADHX = (6S)-NADHX</text>
        <dbReference type="Rhea" id="RHEA:32215"/>
        <dbReference type="ChEBI" id="CHEBI:64074"/>
        <dbReference type="ChEBI" id="CHEBI:64075"/>
        <dbReference type="EC" id="5.1.99.6"/>
    </reaction>
</comment>
<comment type="similarity">
    <text evidence="4 19">In the C-terminal section; belongs to the NnrD/CARKD family.</text>
</comment>
<dbReference type="InterPro" id="IPR017953">
    <property type="entry name" value="Carbohydrate_kinase_pred_CS"/>
</dbReference>
<keyword evidence="7 17" id="KW-0067">ATP-binding</keyword>
<dbReference type="AlphaFoldDB" id="A0A2M9CUC3"/>
<keyword evidence="12 17" id="KW-0456">Lyase</keyword>
<dbReference type="Gene3D" id="3.40.1190.20">
    <property type="match status" value="1"/>
</dbReference>
<feature type="binding site" evidence="17">
    <location>
        <position position="440"/>
    </location>
    <ligand>
        <name>AMP</name>
        <dbReference type="ChEBI" id="CHEBI:456215"/>
    </ligand>
</feature>
<dbReference type="PROSITE" id="PS01050">
    <property type="entry name" value="YJEF_C_2"/>
    <property type="match status" value="1"/>
</dbReference>
<dbReference type="GO" id="GO:0052856">
    <property type="term" value="F:NAD(P)HX epimerase activity"/>
    <property type="evidence" value="ECO:0007669"/>
    <property type="project" value="UniProtKB-UniRule"/>
</dbReference>
<reference evidence="22 23" key="1">
    <citation type="submission" date="2017-11" db="EMBL/GenBank/DDBJ databases">
        <title>Genomic Encyclopedia of Archaeal and Bacterial Type Strains, Phase II (KMG-II): From Individual Species to Whole Genera.</title>
        <authorList>
            <person name="Goeker M."/>
        </authorList>
    </citation>
    <scope>NUCLEOTIDE SEQUENCE [LARGE SCALE GENOMIC DNA]</scope>
    <source>
        <strain evidence="22 23">DSM 27268</strain>
    </source>
</reference>
<keyword evidence="5 18" id="KW-0479">Metal-binding</keyword>
<comment type="cofactor">
    <cofactor evidence="17">
        <name>Mg(2+)</name>
        <dbReference type="ChEBI" id="CHEBI:18420"/>
    </cofactor>
</comment>
<feature type="binding site" evidence="18">
    <location>
        <position position="58"/>
    </location>
    <ligand>
        <name>K(+)</name>
        <dbReference type="ChEBI" id="CHEBI:29103"/>
    </ligand>
</feature>
<evidence type="ECO:0000259" key="21">
    <source>
        <dbReference type="PROSITE" id="PS51385"/>
    </source>
</evidence>
<evidence type="ECO:0000256" key="8">
    <source>
        <dbReference type="ARBA" id="ARBA00022857"/>
    </source>
</evidence>
<dbReference type="GO" id="GO:0052855">
    <property type="term" value="F:ADP-dependent NAD(P)H-hydrate dehydratase activity"/>
    <property type="evidence" value="ECO:0007669"/>
    <property type="project" value="UniProtKB-UniRule"/>
</dbReference>
<evidence type="ECO:0000256" key="6">
    <source>
        <dbReference type="ARBA" id="ARBA00022741"/>
    </source>
</evidence>
<comment type="cofactor">
    <cofactor evidence="18 19">
        <name>K(+)</name>
        <dbReference type="ChEBI" id="CHEBI:29103"/>
    </cofactor>
    <text evidence="18 19">Binds 1 potassium ion per subunit.</text>
</comment>
<comment type="subunit">
    <text evidence="17">Homotetramer.</text>
</comment>
<feature type="binding site" evidence="18">
    <location>
        <begin position="129"/>
        <end position="135"/>
    </location>
    <ligand>
        <name>(6S)-NADPHX</name>
        <dbReference type="ChEBI" id="CHEBI:64076"/>
    </ligand>
</feature>
<dbReference type="PANTHER" id="PTHR12592:SF0">
    <property type="entry name" value="ATP-DEPENDENT (S)-NAD(P)H-HYDRATE DEHYDRATASE"/>
    <property type="match status" value="1"/>
</dbReference>
<evidence type="ECO:0000256" key="19">
    <source>
        <dbReference type="PIRNR" id="PIRNR017184"/>
    </source>
</evidence>
<feature type="binding site" evidence="18">
    <location>
        <position position="161"/>
    </location>
    <ligand>
        <name>K(+)</name>
        <dbReference type="ChEBI" id="CHEBI:29103"/>
    </ligand>
</feature>
<evidence type="ECO:0000256" key="11">
    <source>
        <dbReference type="ARBA" id="ARBA00023235"/>
    </source>
</evidence>
<feature type="binding site" evidence="17">
    <location>
        <position position="375"/>
    </location>
    <ligand>
        <name>(6S)-NADPHX</name>
        <dbReference type="ChEBI" id="CHEBI:64076"/>
    </ligand>
</feature>
<keyword evidence="23" id="KW-1185">Reference proteome</keyword>
<feature type="binding site" evidence="17">
    <location>
        <position position="441"/>
    </location>
    <ligand>
        <name>(6S)-NADPHX</name>
        <dbReference type="ChEBI" id="CHEBI:64076"/>
    </ligand>
</feature>
<dbReference type="CDD" id="cd01171">
    <property type="entry name" value="YXKO-related"/>
    <property type="match status" value="1"/>
</dbReference>
<dbReference type="SUPFAM" id="SSF64153">
    <property type="entry name" value="YjeF N-terminal domain-like"/>
    <property type="match status" value="1"/>
</dbReference>
<evidence type="ECO:0000256" key="18">
    <source>
        <dbReference type="HAMAP-Rule" id="MF_01966"/>
    </source>
</evidence>
<feature type="domain" description="YjeF N-terminal" evidence="21">
    <location>
        <begin position="9"/>
        <end position="215"/>
    </location>
</feature>
<dbReference type="SUPFAM" id="SSF53613">
    <property type="entry name" value="Ribokinase-like"/>
    <property type="match status" value="1"/>
</dbReference>
<accession>A0A2M9CUC3</accession>